<dbReference type="GO" id="GO:0015562">
    <property type="term" value="F:efflux transmembrane transporter activity"/>
    <property type="evidence" value="ECO:0007669"/>
    <property type="project" value="InterPro"/>
</dbReference>
<accession>A0A3N6Q246</accession>
<keyword evidence="2" id="KW-0449">Lipoprotein</keyword>
<dbReference type="RefSeq" id="WP_124149849.1">
    <property type="nucleotide sequence ID" value="NZ_RQIS01000002.1"/>
</dbReference>
<comment type="caution">
    <text evidence="3">The sequence shown here is derived from an EMBL/GenBank/DDBJ whole genome shotgun (WGS) entry which is preliminary data.</text>
</comment>
<keyword evidence="2" id="KW-0732">Signal</keyword>
<feature type="chain" id="PRO_5017845678" evidence="2">
    <location>
        <begin position="21"/>
        <end position="525"/>
    </location>
</feature>
<keyword evidence="2" id="KW-0564">Palmitate</keyword>
<evidence type="ECO:0000313" key="3">
    <source>
        <dbReference type="EMBL" id="RQH09150.1"/>
    </source>
</evidence>
<gene>
    <name evidence="3" type="ORF">D1Y85_03010</name>
</gene>
<comment type="similarity">
    <text evidence="1 2">Belongs to the outer membrane factor (OMF) (TC 1.B.17) family.</text>
</comment>
<sequence length="525" mass="55566">MCKAKAHLGAPVRGSLAALAAIGLTACTVGPDYRAPQTESPAAWRVDPADAYWRAAQPSHAPLDPQWWKAFDDAQLNDLEQQALAENQTLRIAAAHYAQARATLASVSSQQAPQVALDASAARERVSANRPQMSYATPNMSTVQNDLKIGPTASYELDLFGRIRRMVESAQASTQQAGDDLANARLVLTAELATDYFALRELDDEIDVVNRSVGLQQKALDFVNAQHDLGAVSGLNVLQQKAQLSATKTQVHLLENQRQQDEHAIALLIGKAAPVFAIAPIVTPLPVPALPAGLPSELLQRRPDVASAERAMAAANAQIGVARSAYFPDVTLSPSIGWESTRFANLFSVPSLMWSLGATAGEVLFDGGKRAAGVDFAQAGYESAQATYRQTVLTAFQEVQNAVTGLSVLDRASGDGQAAVDDARQSFELANARYQGGLVAFIDVLNAEQQLLASERQEVQIHGQQVAIVVFLAKALGGGWSVDVRALAAGVRSSNVSAANVKAGANDTADTATRDASLAAALESR</sequence>
<evidence type="ECO:0000256" key="2">
    <source>
        <dbReference type="RuleBase" id="RU362097"/>
    </source>
</evidence>
<keyword evidence="2" id="KW-0472">Membrane</keyword>
<name>A0A3N6Q246_9BURK</name>
<dbReference type="PROSITE" id="PS51257">
    <property type="entry name" value="PROKAR_LIPOPROTEIN"/>
    <property type="match status" value="1"/>
</dbReference>
<keyword evidence="2" id="KW-1134">Transmembrane beta strand</keyword>
<dbReference type="EMBL" id="RQIS01000002">
    <property type="protein sequence ID" value="RQH09150.1"/>
    <property type="molecule type" value="Genomic_DNA"/>
</dbReference>
<dbReference type="OrthoDB" id="9770517at2"/>
<dbReference type="Gene3D" id="1.20.1600.10">
    <property type="entry name" value="Outer membrane efflux proteins (OEP)"/>
    <property type="match status" value="1"/>
</dbReference>
<feature type="signal peptide" evidence="2">
    <location>
        <begin position="1"/>
        <end position="20"/>
    </location>
</feature>
<comment type="subcellular location">
    <subcellularLocation>
        <location evidence="2">Cell membrane</location>
        <topology evidence="2">Lipid-anchor</topology>
    </subcellularLocation>
</comment>
<dbReference type="AlphaFoldDB" id="A0A3N6Q246"/>
<keyword evidence="2" id="KW-0812">Transmembrane</keyword>
<evidence type="ECO:0000313" key="4">
    <source>
        <dbReference type="Proteomes" id="UP000272778"/>
    </source>
</evidence>
<dbReference type="Pfam" id="PF02321">
    <property type="entry name" value="OEP"/>
    <property type="match status" value="2"/>
</dbReference>
<organism evidence="3 4">
    <name type="scientific">Paraburkholderia dinghuensis</name>
    <dbReference type="NCBI Taxonomy" id="2305225"/>
    <lineage>
        <taxon>Bacteria</taxon>
        <taxon>Pseudomonadati</taxon>
        <taxon>Pseudomonadota</taxon>
        <taxon>Betaproteobacteria</taxon>
        <taxon>Burkholderiales</taxon>
        <taxon>Burkholderiaceae</taxon>
        <taxon>Paraburkholderia</taxon>
    </lineage>
</organism>
<dbReference type="NCBIfam" id="TIGR01845">
    <property type="entry name" value="outer_NodT"/>
    <property type="match status" value="1"/>
</dbReference>
<dbReference type="Proteomes" id="UP000272778">
    <property type="component" value="Unassembled WGS sequence"/>
</dbReference>
<evidence type="ECO:0000256" key="1">
    <source>
        <dbReference type="ARBA" id="ARBA00007613"/>
    </source>
</evidence>
<dbReference type="GO" id="GO:0005886">
    <property type="term" value="C:plasma membrane"/>
    <property type="evidence" value="ECO:0007669"/>
    <property type="project" value="UniProtKB-SubCell"/>
</dbReference>
<dbReference type="Gene3D" id="2.20.200.10">
    <property type="entry name" value="Outer membrane efflux proteins (OEP)"/>
    <property type="match status" value="1"/>
</dbReference>
<proteinExistence type="inferred from homology"/>
<keyword evidence="4" id="KW-1185">Reference proteome</keyword>
<dbReference type="PANTHER" id="PTHR30203:SF33">
    <property type="entry name" value="BLR4455 PROTEIN"/>
    <property type="match status" value="1"/>
</dbReference>
<dbReference type="PANTHER" id="PTHR30203">
    <property type="entry name" value="OUTER MEMBRANE CATION EFFLUX PROTEIN"/>
    <property type="match status" value="1"/>
</dbReference>
<dbReference type="InterPro" id="IPR010131">
    <property type="entry name" value="MdtP/NodT-like"/>
</dbReference>
<dbReference type="InterPro" id="IPR003423">
    <property type="entry name" value="OMP_efflux"/>
</dbReference>
<reference evidence="3 4" key="1">
    <citation type="submission" date="2018-11" db="EMBL/GenBank/DDBJ databases">
        <title>Paraburkholderia sp. DHOA04, isolated from soil.</title>
        <authorList>
            <person name="Gao Z.-H."/>
            <person name="Qiu L.-H."/>
            <person name="Fu J.-C."/>
        </authorList>
    </citation>
    <scope>NUCLEOTIDE SEQUENCE [LARGE SCALE GENOMIC DNA]</scope>
    <source>
        <strain evidence="3 4">DHOA04</strain>
    </source>
</reference>
<protein>
    <submittedName>
        <fullName evidence="3">Efflux transporter outer membrane subunit</fullName>
    </submittedName>
</protein>
<dbReference type="SUPFAM" id="SSF56954">
    <property type="entry name" value="Outer membrane efflux proteins (OEP)"/>
    <property type="match status" value="1"/>
</dbReference>